<sequence length="623" mass="70720">MACFATGTVFPTFMGTAESASEYLNDDAEEVAARIAISGDGIPLRLDHPVSRAATIRGIRSHIEYAESPEITELCASENAHGNPDFTRARNARLIMSNIIPAPEELGLEMESGQDDPERTRVPYCIWHPEFATEDTYRALAARYPDMRYQVGRACAAAGMDRLYAELALLPDVSIAEEARESLTPGGKIIYNQIMSATYRYAIMDDYKRSINISNPQYPAYLNGDTNVHRMLCRYPHYPLVLYTESDSRRDYDPIPCITETQCIRRDLHEEDTEVPLRDDEVELLYSPLPRDLPTVNKTLLIHMAAYHGDIDRYSRLVRRPLYMSNLEFLCVVRGIYHQPMFARFFATQLDKDTQLAKRVGKFQRKEIQKAISARRIMSNDRQEFEYGWNPEKPQPFLIWWPQKPHRHTLADMFDRAPSMRETALVASIMCDYEDNYRCLHFPPTNAIYLAARKSDNPKFLEMVLKEAKDAGIDVKEFNSFVREPYFDDKEIFIEKELEPSEDGEVDAHREDQVSVSDAQDLNTRLGGAARIAQTALIVGEIGNAALAIKEIINDPSSAPFAVLTMLVGASGTGGVRAKGPRKGFKEAADAKRALDSKSLKLFTPEFRRKNEIVGRLTKQFML</sequence>
<organism evidence="1 2">
    <name type="scientific">Zarea fungicola</name>
    <dbReference type="NCBI Taxonomy" id="93591"/>
    <lineage>
        <taxon>Eukaryota</taxon>
        <taxon>Fungi</taxon>
        <taxon>Dikarya</taxon>
        <taxon>Ascomycota</taxon>
        <taxon>Pezizomycotina</taxon>
        <taxon>Sordariomycetes</taxon>
        <taxon>Hypocreomycetidae</taxon>
        <taxon>Hypocreales</taxon>
        <taxon>Cordycipitaceae</taxon>
        <taxon>Zarea</taxon>
    </lineage>
</organism>
<keyword evidence="2" id="KW-1185">Reference proteome</keyword>
<proteinExistence type="predicted"/>
<evidence type="ECO:0000313" key="2">
    <source>
        <dbReference type="Proteomes" id="UP001143910"/>
    </source>
</evidence>
<reference evidence="1" key="1">
    <citation type="submission" date="2022-08" db="EMBL/GenBank/DDBJ databases">
        <title>Genome Sequence of Lecanicillium fungicola.</title>
        <authorList>
            <person name="Buettner E."/>
        </authorList>
    </citation>
    <scope>NUCLEOTIDE SEQUENCE</scope>
    <source>
        <strain evidence="1">Babe33</strain>
    </source>
</reference>
<dbReference type="Proteomes" id="UP001143910">
    <property type="component" value="Unassembled WGS sequence"/>
</dbReference>
<evidence type="ECO:0000313" key="1">
    <source>
        <dbReference type="EMBL" id="KAJ2976798.1"/>
    </source>
</evidence>
<name>A0ACC1NCP2_9HYPO</name>
<protein>
    <submittedName>
        <fullName evidence="1">Uncharacterized protein</fullName>
    </submittedName>
</protein>
<gene>
    <name evidence="1" type="ORF">NQ176_g4735</name>
</gene>
<comment type="caution">
    <text evidence="1">The sequence shown here is derived from an EMBL/GenBank/DDBJ whole genome shotgun (WGS) entry which is preliminary data.</text>
</comment>
<accession>A0ACC1NCP2</accession>
<dbReference type="EMBL" id="JANJQO010000539">
    <property type="protein sequence ID" value="KAJ2976798.1"/>
    <property type="molecule type" value="Genomic_DNA"/>
</dbReference>